<dbReference type="Proteomes" id="UP001056455">
    <property type="component" value="Chromosome"/>
</dbReference>
<protein>
    <submittedName>
        <fullName evidence="2">Enoyl-CoA hydratase-related protein</fullName>
    </submittedName>
</protein>
<organism evidence="2 3">
    <name type="scientific">Ornithinimicrobium faecis</name>
    <dbReference type="NCBI Taxonomy" id="2934158"/>
    <lineage>
        <taxon>Bacteria</taxon>
        <taxon>Bacillati</taxon>
        <taxon>Actinomycetota</taxon>
        <taxon>Actinomycetes</taxon>
        <taxon>Micrococcales</taxon>
        <taxon>Ornithinimicrobiaceae</taxon>
        <taxon>Ornithinimicrobium</taxon>
    </lineage>
</organism>
<dbReference type="Gene3D" id="3.90.226.10">
    <property type="entry name" value="2-enoyl-CoA Hydratase, Chain A, domain 1"/>
    <property type="match status" value="1"/>
</dbReference>
<dbReference type="InterPro" id="IPR029045">
    <property type="entry name" value="ClpP/crotonase-like_dom_sf"/>
</dbReference>
<dbReference type="EMBL" id="CP099489">
    <property type="protein sequence ID" value="USQ81023.1"/>
    <property type="molecule type" value="Genomic_DNA"/>
</dbReference>
<keyword evidence="3" id="KW-1185">Reference proteome</keyword>
<evidence type="ECO:0000313" key="3">
    <source>
        <dbReference type="Proteomes" id="UP001056455"/>
    </source>
</evidence>
<dbReference type="InterPro" id="IPR014748">
    <property type="entry name" value="Enoyl-CoA_hydra_C"/>
</dbReference>
<name>A0ABY4YWA6_9MICO</name>
<reference evidence="2" key="1">
    <citation type="submission" date="2022-06" db="EMBL/GenBank/DDBJ databases">
        <title>Ornithinimicrobium HY1793.</title>
        <authorList>
            <person name="Huang Y."/>
        </authorList>
    </citation>
    <scope>NUCLEOTIDE SEQUENCE</scope>
    <source>
        <strain evidence="2">HY1793</strain>
    </source>
</reference>
<evidence type="ECO:0000313" key="2">
    <source>
        <dbReference type="EMBL" id="USQ81023.1"/>
    </source>
</evidence>
<evidence type="ECO:0000256" key="1">
    <source>
        <dbReference type="ARBA" id="ARBA00005254"/>
    </source>
</evidence>
<sequence length="272" mass="28137">MSQTDTTTPVLIERDGGVAVVRLNRPEAMNSLNTATKEALLAALREVAEDESVRAVVLTGTGRAFCVGQDINDLQAPTDADASAEGNAALSGTVRAHYNPIVQLLATMDKPVIAAVNGIAAGAGASFTFAADLRIVAASAGFNTAFTGIALSCDSGASYHLPRLIGAAKAKELLLLPRTVKADEALELGLATQVVADEDFEAHVRELAQTLAAGPTKAYGAVRRAVAFSATHELAESLEHEAELMASTGASADHKTAVAAFLAKEKPVFEGR</sequence>
<dbReference type="RefSeq" id="WP_252594407.1">
    <property type="nucleotide sequence ID" value="NZ_CP099489.1"/>
</dbReference>
<dbReference type="InterPro" id="IPR001753">
    <property type="entry name" value="Enoyl-CoA_hydra/iso"/>
</dbReference>
<dbReference type="PANTHER" id="PTHR43459:SF1">
    <property type="entry name" value="EG:BACN32G11.4 PROTEIN"/>
    <property type="match status" value="1"/>
</dbReference>
<proteinExistence type="inferred from homology"/>
<dbReference type="CDD" id="cd06558">
    <property type="entry name" value="crotonase-like"/>
    <property type="match status" value="1"/>
</dbReference>
<dbReference type="SUPFAM" id="SSF52096">
    <property type="entry name" value="ClpP/crotonase"/>
    <property type="match status" value="1"/>
</dbReference>
<gene>
    <name evidence="2" type="ORF">NF556_05070</name>
</gene>
<comment type="similarity">
    <text evidence="1">Belongs to the enoyl-CoA hydratase/isomerase family.</text>
</comment>
<dbReference type="Pfam" id="PF00378">
    <property type="entry name" value="ECH_1"/>
    <property type="match status" value="1"/>
</dbReference>
<dbReference type="Gene3D" id="1.10.12.10">
    <property type="entry name" value="Lyase 2-enoyl-coa Hydratase, Chain A, domain 2"/>
    <property type="match status" value="1"/>
</dbReference>
<accession>A0ABY4YWA6</accession>
<dbReference type="PANTHER" id="PTHR43459">
    <property type="entry name" value="ENOYL-COA HYDRATASE"/>
    <property type="match status" value="1"/>
</dbReference>